<dbReference type="InterPro" id="IPR032872">
    <property type="entry name" value="WAK_assoc_C"/>
</dbReference>
<dbReference type="CDD" id="cd14066">
    <property type="entry name" value="STKc_IRAK"/>
    <property type="match status" value="1"/>
</dbReference>
<dbReference type="Pfam" id="PF00069">
    <property type="entry name" value="Pkinase"/>
    <property type="match status" value="1"/>
</dbReference>
<dbReference type="PROSITE" id="PS00108">
    <property type="entry name" value="PROTEIN_KINASE_ST"/>
    <property type="match status" value="1"/>
</dbReference>
<evidence type="ECO:0000313" key="18">
    <source>
        <dbReference type="RefSeq" id="XP_039121275.1"/>
    </source>
</evidence>
<keyword evidence="4 14" id="KW-0812">Transmembrane</keyword>
<keyword evidence="2" id="KW-0723">Serine/threonine-protein kinase</keyword>
<feature type="domain" description="Protein kinase" evidence="16">
    <location>
        <begin position="347"/>
        <end position="633"/>
    </location>
</feature>
<organism evidence="17 18">
    <name type="scientific">Dioscorea cayennensis subsp. rotundata</name>
    <name type="common">White Guinea yam</name>
    <name type="synonym">Dioscorea rotundata</name>
    <dbReference type="NCBI Taxonomy" id="55577"/>
    <lineage>
        <taxon>Eukaryota</taxon>
        <taxon>Viridiplantae</taxon>
        <taxon>Streptophyta</taxon>
        <taxon>Embryophyta</taxon>
        <taxon>Tracheophyta</taxon>
        <taxon>Spermatophyta</taxon>
        <taxon>Magnoliopsida</taxon>
        <taxon>Liliopsida</taxon>
        <taxon>Dioscoreales</taxon>
        <taxon>Dioscoreaceae</taxon>
        <taxon>Dioscorea</taxon>
    </lineage>
</organism>
<name>A0AB40B1S8_DIOCR</name>
<evidence type="ECO:0000259" key="16">
    <source>
        <dbReference type="PROSITE" id="PS50011"/>
    </source>
</evidence>
<proteinExistence type="predicted"/>
<keyword evidence="8 12" id="KW-0067">ATP-binding</keyword>
<evidence type="ECO:0000256" key="2">
    <source>
        <dbReference type="ARBA" id="ARBA00022527"/>
    </source>
</evidence>
<dbReference type="FunFam" id="1.10.510.10:FF:000161">
    <property type="entry name" value="Wall-associated receptor kinase-like 20"/>
    <property type="match status" value="1"/>
</dbReference>
<feature type="binding site" evidence="12">
    <location>
        <position position="375"/>
    </location>
    <ligand>
        <name>ATP</name>
        <dbReference type="ChEBI" id="CHEBI:30616"/>
    </ligand>
</feature>
<dbReference type="GO" id="GO:0005524">
    <property type="term" value="F:ATP binding"/>
    <property type="evidence" value="ECO:0007669"/>
    <property type="project" value="UniProtKB-UniRule"/>
</dbReference>
<sequence length="659" mass="72898">MNPNALLLLLLALALSPISPSFSQTAYQRFSDCAPVPFSCGNLHLNISYPFLIEGRSSYCGLSTFFLTCYGTDPKLIISINYQGFQVLHVDYVNSVLTVVDLYLAEQSCSQPFRNTTMDFVHFEYTELDRNLTIYTNCSVLPKSLVPLYEIACAVGVFGRSYYRLENSPGIEAVGGCNATVLVPMNQTVAEMLVSGSDSMNFSKAVMAGFTVRWLPGIEWCGDCVSSGGRCGFNSSSPIEHTCFCANASTVDTCYSLPQGKDNSAKKVIIGVCAGIGGFLLASALCFLCYRRKGRRRHFSYSDSITVPPYSKSISRKMAEVEVGNGSPAYPTHFFYYQELLEATDFFNESKELGDGGFGTVYKGKLKDGRAVAIKRLYDNSNKRVEQYVNEVKILSGLRHQNLVSLYGCTSPQSRELLLVYELVPNGTVADHLHGPRTKEGNLSWPVRISIAIETADALAYLHAVDPPIIHRDVKTTNILLDKEFHVKVGDFGLSRLFPIDASHVSTAPQGTPGYVDPEYYHCYQLTDKSDVYSFGVVLVELISSKLPVDITRERNEINLASMAIHKIQNCELEQLVDPSLGFMSDVRVKTMITLVAELAFRCLQNDKDMRPSIKEVLEVLRGIENDNDHRFLPSSDPSSPDSLFGKCTSRSTTPNTSC</sequence>
<dbReference type="PANTHER" id="PTHR46008:SF53">
    <property type="entry name" value="OS05G0550800 PROTEIN"/>
    <property type="match status" value="1"/>
</dbReference>
<evidence type="ECO:0000256" key="6">
    <source>
        <dbReference type="ARBA" id="ARBA00022741"/>
    </source>
</evidence>
<dbReference type="Gene3D" id="1.10.510.10">
    <property type="entry name" value="Transferase(Phosphotransferase) domain 1"/>
    <property type="match status" value="1"/>
</dbReference>
<evidence type="ECO:0000256" key="8">
    <source>
        <dbReference type="ARBA" id="ARBA00022840"/>
    </source>
</evidence>
<dbReference type="Gene3D" id="3.30.200.20">
    <property type="entry name" value="Phosphorylase Kinase, domain 1"/>
    <property type="match status" value="1"/>
</dbReference>
<dbReference type="InterPro" id="IPR011009">
    <property type="entry name" value="Kinase-like_dom_sf"/>
</dbReference>
<comment type="subcellular location">
    <subcellularLocation>
        <location evidence="1">Membrane</location>
        <topology evidence="1">Single-pass membrane protein</topology>
    </subcellularLocation>
</comment>
<dbReference type="Pfam" id="PF13947">
    <property type="entry name" value="GUB_WAK_bind"/>
    <property type="match status" value="1"/>
</dbReference>
<reference evidence="18" key="1">
    <citation type="submission" date="2025-08" db="UniProtKB">
        <authorList>
            <consortium name="RefSeq"/>
        </authorList>
    </citation>
    <scope>IDENTIFICATION</scope>
</reference>
<accession>A0AB40B1S8</accession>
<keyword evidence="11" id="KW-0325">Glycoprotein</keyword>
<dbReference type="PROSITE" id="PS50011">
    <property type="entry name" value="PROTEIN_KINASE_DOM"/>
    <property type="match status" value="1"/>
</dbReference>
<feature type="compositionally biased region" description="Polar residues" evidence="13">
    <location>
        <begin position="649"/>
        <end position="659"/>
    </location>
</feature>
<keyword evidence="7" id="KW-0418">Kinase</keyword>
<evidence type="ECO:0000256" key="5">
    <source>
        <dbReference type="ARBA" id="ARBA00022729"/>
    </source>
</evidence>
<dbReference type="SMART" id="SM00220">
    <property type="entry name" value="S_TKc"/>
    <property type="match status" value="1"/>
</dbReference>
<dbReference type="GO" id="GO:0005886">
    <property type="term" value="C:plasma membrane"/>
    <property type="evidence" value="ECO:0007669"/>
    <property type="project" value="UniProtKB-ARBA"/>
</dbReference>
<keyword evidence="9 14" id="KW-1133">Transmembrane helix</keyword>
<dbReference type="PANTHER" id="PTHR46008">
    <property type="entry name" value="LEAF RUST 10 DISEASE-RESISTANCE LOCUS RECEPTOR-LIKE PROTEIN KINASE-LIKE 1.4"/>
    <property type="match status" value="1"/>
</dbReference>
<feature type="region of interest" description="Disordered" evidence="13">
    <location>
        <begin position="629"/>
        <end position="659"/>
    </location>
</feature>
<protein>
    <submittedName>
        <fullName evidence="18">LEAF RUST 10 DISEASE-RESISTANCE LOCUS RECEPTOR-LIKE PROTEIN KINASE-like 1.2</fullName>
    </submittedName>
</protein>
<dbReference type="AlphaFoldDB" id="A0AB40B1S8"/>
<dbReference type="GO" id="GO:0030247">
    <property type="term" value="F:polysaccharide binding"/>
    <property type="evidence" value="ECO:0007669"/>
    <property type="project" value="InterPro"/>
</dbReference>
<evidence type="ECO:0000256" key="1">
    <source>
        <dbReference type="ARBA" id="ARBA00004167"/>
    </source>
</evidence>
<feature type="signal peptide" evidence="15">
    <location>
        <begin position="1"/>
        <end position="23"/>
    </location>
</feature>
<dbReference type="RefSeq" id="XP_039121275.1">
    <property type="nucleotide sequence ID" value="XM_039265341.1"/>
</dbReference>
<feature type="chain" id="PRO_5044226474" evidence="15">
    <location>
        <begin position="24"/>
        <end position="659"/>
    </location>
</feature>
<evidence type="ECO:0000256" key="12">
    <source>
        <dbReference type="PROSITE-ProRule" id="PRU10141"/>
    </source>
</evidence>
<evidence type="ECO:0000256" key="13">
    <source>
        <dbReference type="SAM" id="MobiDB-lite"/>
    </source>
</evidence>
<keyword evidence="17" id="KW-1185">Reference proteome</keyword>
<evidence type="ECO:0000256" key="3">
    <source>
        <dbReference type="ARBA" id="ARBA00022679"/>
    </source>
</evidence>
<evidence type="ECO:0000256" key="15">
    <source>
        <dbReference type="SAM" id="SignalP"/>
    </source>
</evidence>
<dbReference type="SUPFAM" id="SSF56112">
    <property type="entry name" value="Protein kinase-like (PK-like)"/>
    <property type="match status" value="1"/>
</dbReference>
<feature type="compositionally biased region" description="Low complexity" evidence="13">
    <location>
        <begin position="634"/>
        <end position="643"/>
    </location>
</feature>
<keyword evidence="5 15" id="KW-0732">Signal</keyword>
<keyword evidence="3" id="KW-0808">Transferase</keyword>
<evidence type="ECO:0000256" key="11">
    <source>
        <dbReference type="ARBA" id="ARBA00023180"/>
    </source>
</evidence>
<keyword evidence="10 14" id="KW-0472">Membrane</keyword>
<dbReference type="Proteomes" id="UP001515500">
    <property type="component" value="Chromosome 4"/>
</dbReference>
<evidence type="ECO:0000256" key="14">
    <source>
        <dbReference type="SAM" id="Phobius"/>
    </source>
</evidence>
<dbReference type="InterPro" id="IPR017441">
    <property type="entry name" value="Protein_kinase_ATP_BS"/>
</dbReference>
<gene>
    <name evidence="18" type="primary">LOC120258006</name>
</gene>
<dbReference type="PROSITE" id="PS00107">
    <property type="entry name" value="PROTEIN_KINASE_ATP"/>
    <property type="match status" value="1"/>
</dbReference>
<evidence type="ECO:0000313" key="17">
    <source>
        <dbReference type="Proteomes" id="UP001515500"/>
    </source>
</evidence>
<dbReference type="InterPro" id="IPR000719">
    <property type="entry name" value="Prot_kinase_dom"/>
</dbReference>
<dbReference type="InterPro" id="IPR025287">
    <property type="entry name" value="WAK_GUB"/>
</dbReference>
<keyword evidence="6 12" id="KW-0547">Nucleotide-binding</keyword>
<dbReference type="Pfam" id="PF14380">
    <property type="entry name" value="WAK_assoc"/>
    <property type="match status" value="1"/>
</dbReference>
<dbReference type="GO" id="GO:0004674">
    <property type="term" value="F:protein serine/threonine kinase activity"/>
    <property type="evidence" value="ECO:0007669"/>
    <property type="project" value="UniProtKB-KW"/>
</dbReference>
<feature type="transmembrane region" description="Helical" evidence="14">
    <location>
        <begin position="268"/>
        <end position="290"/>
    </location>
</feature>
<evidence type="ECO:0000256" key="9">
    <source>
        <dbReference type="ARBA" id="ARBA00022989"/>
    </source>
</evidence>
<dbReference type="InterPro" id="IPR008271">
    <property type="entry name" value="Ser/Thr_kinase_AS"/>
</dbReference>
<evidence type="ECO:0000256" key="4">
    <source>
        <dbReference type="ARBA" id="ARBA00022692"/>
    </source>
</evidence>
<dbReference type="GeneID" id="120258006"/>
<evidence type="ECO:0000256" key="7">
    <source>
        <dbReference type="ARBA" id="ARBA00022777"/>
    </source>
</evidence>
<evidence type="ECO:0000256" key="10">
    <source>
        <dbReference type="ARBA" id="ARBA00023136"/>
    </source>
</evidence>